<keyword evidence="2" id="KW-0812">Transmembrane</keyword>
<dbReference type="GO" id="GO:0016020">
    <property type="term" value="C:membrane"/>
    <property type="evidence" value="ECO:0007669"/>
    <property type="project" value="InterPro"/>
</dbReference>
<feature type="transmembrane region" description="Helical" evidence="2">
    <location>
        <begin position="115"/>
        <end position="135"/>
    </location>
</feature>
<evidence type="ECO:0000313" key="4">
    <source>
        <dbReference type="EMBL" id="NEZ54765.1"/>
    </source>
</evidence>
<dbReference type="RefSeq" id="WP_163696417.1">
    <property type="nucleotide sequence ID" value="NZ_QXHD01000003.1"/>
</dbReference>
<name>A0A6M0REX7_9CYAN</name>
<evidence type="ECO:0000313" key="5">
    <source>
        <dbReference type="Proteomes" id="UP000481033"/>
    </source>
</evidence>
<dbReference type="PANTHER" id="PTHR12715:SF4">
    <property type="entry name" value="EAMA DOMAIN-CONTAINING PROTEIN"/>
    <property type="match status" value="1"/>
</dbReference>
<dbReference type="Proteomes" id="UP000481033">
    <property type="component" value="Unassembled WGS sequence"/>
</dbReference>
<comment type="similarity">
    <text evidence="1">Belongs to the EamA transporter family.</text>
</comment>
<feature type="domain" description="EamA" evidence="3">
    <location>
        <begin position="169"/>
        <end position="303"/>
    </location>
</feature>
<evidence type="ECO:0000259" key="3">
    <source>
        <dbReference type="Pfam" id="PF00892"/>
    </source>
</evidence>
<dbReference type="PANTHER" id="PTHR12715">
    <property type="entry name" value="TRANSPORTER, DRUG/METABOLITE EXPORTER FAMILY"/>
    <property type="match status" value="1"/>
</dbReference>
<feature type="transmembrane region" description="Helical" evidence="2">
    <location>
        <begin position="233"/>
        <end position="254"/>
    </location>
</feature>
<dbReference type="AlphaFoldDB" id="A0A6M0REX7"/>
<evidence type="ECO:0000256" key="2">
    <source>
        <dbReference type="SAM" id="Phobius"/>
    </source>
</evidence>
<gene>
    <name evidence="4" type="ORF">DXZ20_03460</name>
</gene>
<evidence type="ECO:0000256" key="1">
    <source>
        <dbReference type="ARBA" id="ARBA00007362"/>
    </source>
</evidence>
<dbReference type="InterPro" id="IPR052756">
    <property type="entry name" value="Alkyne_AA_exporter"/>
</dbReference>
<feature type="transmembrane region" description="Helical" evidence="2">
    <location>
        <begin position="261"/>
        <end position="280"/>
    </location>
</feature>
<feature type="transmembrane region" description="Helical" evidence="2">
    <location>
        <begin position="58"/>
        <end position="75"/>
    </location>
</feature>
<feature type="transmembrane region" description="Helical" evidence="2">
    <location>
        <begin position="167"/>
        <end position="188"/>
    </location>
</feature>
<keyword evidence="2" id="KW-1133">Transmembrane helix</keyword>
<accession>A0A6M0REX7</accession>
<dbReference type="EMBL" id="QXHD01000003">
    <property type="protein sequence ID" value="NEZ54765.1"/>
    <property type="molecule type" value="Genomic_DNA"/>
</dbReference>
<dbReference type="InterPro" id="IPR000620">
    <property type="entry name" value="EamA_dom"/>
</dbReference>
<feature type="domain" description="EamA" evidence="3">
    <location>
        <begin position="29"/>
        <end position="158"/>
    </location>
</feature>
<dbReference type="Pfam" id="PF00892">
    <property type="entry name" value="EamA"/>
    <property type="match status" value="2"/>
</dbReference>
<reference evidence="4 5" key="1">
    <citation type="journal article" date="2020" name="Microb. Ecol.">
        <title>Ecogenomics of the Marine Benthic Filamentous Cyanobacterium Adonisia.</title>
        <authorList>
            <person name="Walter J.M."/>
            <person name="Coutinho F.H."/>
            <person name="Leomil L."/>
            <person name="Hargreaves P.I."/>
            <person name="Campeao M.E."/>
            <person name="Vieira V.V."/>
            <person name="Silva B.S."/>
            <person name="Fistarol G.O."/>
            <person name="Salomon P.S."/>
            <person name="Sawabe T."/>
            <person name="Mino S."/>
            <person name="Hosokawa M."/>
            <person name="Miyashita H."/>
            <person name="Maruyama F."/>
            <person name="van Verk M.C."/>
            <person name="Dutilh B.E."/>
            <person name="Thompson C.C."/>
            <person name="Thompson F.L."/>
        </authorList>
    </citation>
    <scope>NUCLEOTIDE SEQUENCE [LARGE SCALE GENOMIC DNA]</scope>
    <source>
        <strain evidence="4 5">CCMR0081</strain>
    </source>
</reference>
<comment type="caution">
    <text evidence="4">The sequence shown here is derived from an EMBL/GenBank/DDBJ whole genome shotgun (WGS) entry which is preliminary data.</text>
</comment>
<sequence length="308" mass="33090">MVLSQPLYHATPRPQASEPVKRPSALVMAALFSAILLWASAFPAISVALTAYSPLEVAVLRYLVASAILLVYALLKRMPLPRRQDWPLLSLCGITGFTLYNVFLNAGQLTVSAGMASFIISSEIGIIALLASLFYREKLTQAGWCGISLCVAGVATISLASSGSLQFSLGALLVFMATLCISVYSVIQKPLLQRYTAIQFTTYAIWAGTLVLVLFAPHAVFSTLHAPFGPTLSVVYMGLFPGVVAYIAWSYVLSKIPASQAGSYLSLIPVAALFIAWLWLREIPSLVSLVGGVIVLSGIMLVNWQNRG</sequence>
<feature type="transmembrane region" description="Helical" evidence="2">
    <location>
        <begin position="142"/>
        <end position="161"/>
    </location>
</feature>
<feature type="transmembrane region" description="Helical" evidence="2">
    <location>
        <begin position="87"/>
        <end position="103"/>
    </location>
</feature>
<protein>
    <submittedName>
        <fullName evidence="4">DMT family transporter</fullName>
    </submittedName>
</protein>
<keyword evidence="2" id="KW-0472">Membrane</keyword>
<dbReference type="SUPFAM" id="SSF103481">
    <property type="entry name" value="Multidrug resistance efflux transporter EmrE"/>
    <property type="match status" value="2"/>
</dbReference>
<dbReference type="Gene3D" id="1.10.3730.20">
    <property type="match status" value="1"/>
</dbReference>
<dbReference type="InterPro" id="IPR037185">
    <property type="entry name" value="EmrE-like"/>
</dbReference>
<feature type="transmembrane region" description="Helical" evidence="2">
    <location>
        <begin position="286"/>
        <end position="304"/>
    </location>
</feature>
<proteinExistence type="inferred from homology"/>
<keyword evidence="5" id="KW-1185">Reference proteome</keyword>
<feature type="transmembrane region" description="Helical" evidence="2">
    <location>
        <begin position="25"/>
        <end position="52"/>
    </location>
</feature>
<organism evidence="4 5">
    <name type="scientific">Adonisia turfae CCMR0081</name>
    <dbReference type="NCBI Taxonomy" id="2292702"/>
    <lineage>
        <taxon>Bacteria</taxon>
        <taxon>Bacillati</taxon>
        <taxon>Cyanobacteriota</taxon>
        <taxon>Adonisia</taxon>
        <taxon>Adonisia turfae</taxon>
    </lineage>
</organism>
<feature type="transmembrane region" description="Helical" evidence="2">
    <location>
        <begin position="200"/>
        <end position="221"/>
    </location>
</feature>